<organism evidence="1 2">
    <name type="scientific">Theobroma cacao</name>
    <name type="common">Cacao</name>
    <name type="synonym">Cocoa</name>
    <dbReference type="NCBI Taxonomy" id="3641"/>
    <lineage>
        <taxon>Eukaryota</taxon>
        <taxon>Viridiplantae</taxon>
        <taxon>Streptophyta</taxon>
        <taxon>Embryophyta</taxon>
        <taxon>Tracheophyta</taxon>
        <taxon>Spermatophyta</taxon>
        <taxon>Magnoliopsida</taxon>
        <taxon>eudicotyledons</taxon>
        <taxon>Gunneridae</taxon>
        <taxon>Pentapetalae</taxon>
        <taxon>rosids</taxon>
        <taxon>malvids</taxon>
        <taxon>Malvales</taxon>
        <taxon>Malvaceae</taxon>
        <taxon>Byttnerioideae</taxon>
        <taxon>Theobroma</taxon>
    </lineage>
</organism>
<reference evidence="1" key="1">
    <citation type="journal article" date="1997" name="Nucleic Acids Res.">
        <title>tRNAscan-SE: a program for improved detection of transfer RNA genes in genomic sequence.</title>
        <authorList>
            <person name="Lowe T.M."/>
            <person name="Eddy S.R."/>
        </authorList>
    </citation>
    <scope>NUCLEOTIDE SEQUENCE [LARGE SCALE GENOMIC DNA]</scope>
    <source>
        <strain evidence="1">r\B97-61/B2</strain>
    </source>
</reference>
<dbReference type="KEGG" id="tcc:18609449"/>
<name>A0AB32VX06_THECC</name>
<dbReference type="Gramene" id="Tc02v2_t021730.1">
    <property type="protein sequence ID" value="Tc02v2_p021730.1"/>
    <property type="gene ID" value="Tc02v2_g021730"/>
</dbReference>
<proteinExistence type="predicted"/>
<evidence type="ECO:0000313" key="1">
    <source>
        <dbReference type="Proteomes" id="UP000694886"/>
    </source>
</evidence>
<evidence type="ECO:0000313" key="2">
    <source>
        <dbReference type="RefSeq" id="XP_017970456.1"/>
    </source>
</evidence>
<protein>
    <submittedName>
        <fullName evidence="2">Uncharacterized protein LOC18609449</fullName>
    </submittedName>
</protein>
<dbReference type="Proteomes" id="UP000694886">
    <property type="component" value="Chromosome 2"/>
</dbReference>
<gene>
    <name evidence="2" type="primary">LOC18609449</name>
</gene>
<reference evidence="2" key="2">
    <citation type="submission" date="2025-08" db="UniProtKB">
        <authorList>
            <consortium name="RefSeq"/>
        </authorList>
    </citation>
    <scope>IDENTIFICATION</scope>
</reference>
<dbReference type="AlphaFoldDB" id="A0AB32VX06"/>
<dbReference type="GeneID" id="18609449"/>
<accession>A0AB32VX06</accession>
<sequence length="128" mass="15544">MRRVRDLEFVPFDLKIEITFRRLQRENQQVLTQREVMVDQEQNKSFREYASVNPVNPLLLLEKARQRSRQPRADLIKDQSFRRNRQSDTLEKVNQILVKFECDRDKRIREKDSDRPSMQLSALMVHCR</sequence>
<dbReference type="RefSeq" id="XP_017970456.1">
    <property type="nucleotide sequence ID" value="XM_018114967.1"/>
</dbReference>